<dbReference type="PANTHER" id="PTHR11102:SF160">
    <property type="entry name" value="ERAD-ASSOCIATED E3 UBIQUITIN-PROTEIN LIGASE COMPONENT HRD3"/>
    <property type="match status" value="1"/>
</dbReference>
<dbReference type="SUPFAM" id="SSF81901">
    <property type="entry name" value="HCP-like"/>
    <property type="match status" value="1"/>
</dbReference>
<evidence type="ECO:0000313" key="1">
    <source>
        <dbReference type="EMBL" id="UWZ83173.1"/>
    </source>
</evidence>
<keyword evidence="2" id="KW-1185">Reference proteome</keyword>
<dbReference type="InterPro" id="IPR050767">
    <property type="entry name" value="Sel1_AlgK"/>
</dbReference>
<proteinExistence type="predicted"/>
<dbReference type="Gene3D" id="1.25.40.10">
    <property type="entry name" value="Tetratricopeptide repeat domain"/>
    <property type="match status" value="1"/>
</dbReference>
<dbReference type="InterPro" id="IPR011990">
    <property type="entry name" value="TPR-like_helical_dom_sf"/>
</dbReference>
<sequence>MNASQKERLLTLTERLLAKKRDDWCAIRRVWRPLIDQGDLESRVCFAVLILWYINAPEPVNDRAREYLQEAAKAGHADAMYWIAKRGHAIGQEADELLIRAAELGSRGAQRDLGALYSTGDWTGPKDPARGFYWYRLAAERGHSDAQYNLGFMYILGEGTEADVDEGLQWIHRAAMQGDWSARRLLADLYRNGYYGVPRRIGEAERWEHLQSVVELKQRGKSRRIQLDELRESD</sequence>
<accession>A0A9J7BPY6</accession>
<dbReference type="Proteomes" id="UP001059380">
    <property type="component" value="Chromosome"/>
</dbReference>
<dbReference type="KEGG" id="orp:MOP44_21705"/>
<dbReference type="PANTHER" id="PTHR11102">
    <property type="entry name" value="SEL-1-LIKE PROTEIN"/>
    <property type="match status" value="1"/>
</dbReference>
<name>A0A9J7BPY6_9BACT</name>
<evidence type="ECO:0000313" key="2">
    <source>
        <dbReference type="Proteomes" id="UP001059380"/>
    </source>
</evidence>
<dbReference type="AlphaFoldDB" id="A0A9J7BPY6"/>
<dbReference type="Pfam" id="PF08238">
    <property type="entry name" value="Sel1"/>
    <property type="match status" value="4"/>
</dbReference>
<dbReference type="InterPro" id="IPR006597">
    <property type="entry name" value="Sel1-like"/>
</dbReference>
<dbReference type="RefSeq" id="WP_260792507.1">
    <property type="nucleotide sequence ID" value="NZ_CP093313.1"/>
</dbReference>
<dbReference type="SMART" id="SM00671">
    <property type="entry name" value="SEL1"/>
    <property type="match status" value="2"/>
</dbReference>
<gene>
    <name evidence="1" type="ORF">MOP44_21705</name>
</gene>
<reference evidence="1" key="1">
    <citation type="submission" date="2021-04" db="EMBL/GenBank/DDBJ databases">
        <title>Phylogenetic analysis of Acidobacteriaceae.</title>
        <authorList>
            <person name="Qiu L."/>
            <person name="Zhang Q."/>
        </authorList>
    </citation>
    <scope>NUCLEOTIDE SEQUENCE</scope>
    <source>
        <strain evidence="1">DSM 25168</strain>
    </source>
</reference>
<protein>
    <submittedName>
        <fullName evidence="1">Sel1 repeat family protein</fullName>
    </submittedName>
</protein>
<organism evidence="1 2">
    <name type="scientific">Occallatibacter riparius</name>
    <dbReference type="NCBI Taxonomy" id="1002689"/>
    <lineage>
        <taxon>Bacteria</taxon>
        <taxon>Pseudomonadati</taxon>
        <taxon>Acidobacteriota</taxon>
        <taxon>Terriglobia</taxon>
        <taxon>Terriglobales</taxon>
        <taxon>Acidobacteriaceae</taxon>
        <taxon>Occallatibacter</taxon>
    </lineage>
</organism>
<dbReference type="EMBL" id="CP093313">
    <property type="protein sequence ID" value="UWZ83173.1"/>
    <property type="molecule type" value="Genomic_DNA"/>
</dbReference>